<accession>A0A383CGR6</accession>
<keyword evidence="1" id="KW-0812">Transmembrane</keyword>
<feature type="transmembrane region" description="Helical" evidence="1">
    <location>
        <begin position="20"/>
        <end position="36"/>
    </location>
</feature>
<dbReference type="AlphaFoldDB" id="A0A383CGR6"/>
<dbReference type="EMBL" id="UINC01208832">
    <property type="protein sequence ID" value="SVE31576.1"/>
    <property type="molecule type" value="Genomic_DNA"/>
</dbReference>
<evidence type="ECO:0000313" key="2">
    <source>
        <dbReference type="EMBL" id="SVE31576.1"/>
    </source>
</evidence>
<name>A0A383CGR6_9ZZZZ</name>
<keyword evidence="1" id="KW-0472">Membrane</keyword>
<reference evidence="2" key="1">
    <citation type="submission" date="2018-05" db="EMBL/GenBank/DDBJ databases">
        <authorList>
            <person name="Lanie J.A."/>
            <person name="Ng W.-L."/>
            <person name="Kazmierczak K.M."/>
            <person name="Andrzejewski T.M."/>
            <person name="Davidsen T.M."/>
            <person name="Wayne K.J."/>
            <person name="Tettelin H."/>
            <person name="Glass J.I."/>
            <person name="Rusch D."/>
            <person name="Podicherti R."/>
            <person name="Tsui H.-C.T."/>
            <person name="Winkler M.E."/>
        </authorList>
    </citation>
    <scope>NUCLEOTIDE SEQUENCE</scope>
</reference>
<keyword evidence="1" id="KW-1133">Transmembrane helix</keyword>
<sequence length="129" mass="15089">VKLKPVTTLNGETTWCGPSVISSITGFPVALIVRVIKDQRIKRGFGYNERWLDVRDEEGWTIDEKCIDVERPVKGTYTHEVNECLKHYGYHLVSSANRIIKHHDHKNNLQRPTLAKWLRQRKDRNELNL</sequence>
<feature type="non-terminal residue" evidence="2">
    <location>
        <position position="129"/>
    </location>
</feature>
<protein>
    <submittedName>
        <fullName evidence="2">Uncharacterized protein</fullName>
    </submittedName>
</protein>
<organism evidence="2">
    <name type="scientific">marine metagenome</name>
    <dbReference type="NCBI Taxonomy" id="408172"/>
    <lineage>
        <taxon>unclassified sequences</taxon>
        <taxon>metagenomes</taxon>
        <taxon>ecological metagenomes</taxon>
    </lineage>
</organism>
<feature type="non-terminal residue" evidence="2">
    <location>
        <position position="1"/>
    </location>
</feature>
<proteinExistence type="predicted"/>
<gene>
    <name evidence="2" type="ORF">METZ01_LOCUS484430</name>
</gene>
<evidence type="ECO:0000256" key="1">
    <source>
        <dbReference type="SAM" id="Phobius"/>
    </source>
</evidence>